<dbReference type="RefSeq" id="WP_075728640.1">
    <property type="nucleotide sequence ID" value="NZ_CP009245.1"/>
</dbReference>
<evidence type="ECO:0000313" key="1">
    <source>
        <dbReference type="EMBL" id="APT85230.1"/>
    </source>
</evidence>
<sequence length="186" mass="20995">MQRATKTGLFARLRHLLSSPSGIGVCDLDQGLDRIAHRLGLEGQPAENFERNSHRAEVDVIRSRDVSRSIYYAPDMDGQADPGEVVWVWVPDETTGSAQERALVVVGRTRQHILGLLISPNSQHATESTWLDIGSGAWDTSGKNCWVRLDKVVRVAEDAIRRQGAIMPRRRFDRIAHRLRNEFSWT</sequence>
<reference evidence="1 2" key="1">
    <citation type="submission" date="2014-08" db="EMBL/GenBank/DDBJ databases">
        <title>Complete genome sequence of Corynebacterium aquilae S-613T(T) (=DSM 44791(T)), isolated from the choana of a healthy golden eagle.</title>
        <authorList>
            <person name="Ruckert C."/>
            <person name="Albersmeier A."/>
            <person name="Winkler A."/>
            <person name="Kalinowski J."/>
        </authorList>
    </citation>
    <scope>NUCLEOTIDE SEQUENCE [LARGE SCALE GENOMIC DNA]</scope>
    <source>
        <strain evidence="1 2">S-613</strain>
    </source>
</reference>
<evidence type="ECO:0000313" key="2">
    <source>
        <dbReference type="Proteomes" id="UP000185478"/>
    </source>
</evidence>
<dbReference type="GO" id="GO:0003677">
    <property type="term" value="F:DNA binding"/>
    <property type="evidence" value="ECO:0007669"/>
    <property type="project" value="InterPro"/>
</dbReference>
<name>A0A1L7CH89_9CORY</name>
<dbReference type="OrthoDB" id="5184628at2"/>
<dbReference type="AlphaFoldDB" id="A0A1L7CH89"/>
<dbReference type="InterPro" id="IPR003477">
    <property type="entry name" value="PemK-like"/>
</dbReference>
<dbReference type="Pfam" id="PF02452">
    <property type="entry name" value="PemK_toxin"/>
    <property type="match status" value="1"/>
</dbReference>
<protein>
    <recommendedName>
        <fullName evidence="3">Growth inhibitor PemK</fullName>
    </recommendedName>
</protein>
<dbReference type="KEGG" id="caqu:CAQU_09265"/>
<accession>A0A1L7CH89</accession>
<organism evidence="1 2">
    <name type="scientific">Corynebacterium aquilae DSM 44791</name>
    <dbReference type="NCBI Taxonomy" id="1431546"/>
    <lineage>
        <taxon>Bacteria</taxon>
        <taxon>Bacillati</taxon>
        <taxon>Actinomycetota</taxon>
        <taxon>Actinomycetes</taxon>
        <taxon>Mycobacteriales</taxon>
        <taxon>Corynebacteriaceae</taxon>
        <taxon>Corynebacterium</taxon>
    </lineage>
</organism>
<keyword evidence="2" id="KW-1185">Reference proteome</keyword>
<dbReference type="Proteomes" id="UP000185478">
    <property type="component" value="Chromosome"/>
</dbReference>
<dbReference type="SUPFAM" id="SSF50118">
    <property type="entry name" value="Cell growth inhibitor/plasmid maintenance toxic component"/>
    <property type="match status" value="1"/>
</dbReference>
<proteinExistence type="predicted"/>
<gene>
    <name evidence="1" type="ORF">CAQU_09265</name>
</gene>
<dbReference type="STRING" id="1431546.CAQU_09265"/>
<dbReference type="EMBL" id="CP009245">
    <property type="protein sequence ID" value="APT85230.1"/>
    <property type="molecule type" value="Genomic_DNA"/>
</dbReference>
<evidence type="ECO:0008006" key="3">
    <source>
        <dbReference type="Google" id="ProtNLM"/>
    </source>
</evidence>